<evidence type="ECO:0000256" key="1">
    <source>
        <dbReference type="SAM" id="MobiDB-lite"/>
    </source>
</evidence>
<feature type="region of interest" description="Disordered" evidence="1">
    <location>
        <begin position="156"/>
        <end position="226"/>
    </location>
</feature>
<dbReference type="AlphaFoldDB" id="A0A2R5GEF3"/>
<evidence type="ECO:0000313" key="2">
    <source>
        <dbReference type="EMBL" id="GBG29330.1"/>
    </source>
</evidence>
<feature type="compositionally biased region" description="Acidic residues" evidence="1">
    <location>
        <begin position="397"/>
        <end position="408"/>
    </location>
</feature>
<dbReference type="Proteomes" id="UP000241890">
    <property type="component" value="Unassembled WGS sequence"/>
</dbReference>
<dbReference type="EMBL" id="BEYU01000056">
    <property type="protein sequence ID" value="GBG29330.1"/>
    <property type="molecule type" value="Genomic_DNA"/>
</dbReference>
<reference evidence="2 3" key="1">
    <citation type="submission" date="2017-12" db="EMBL/GenBank/DDBJ databases">
        <title>Sequencing, de novo assembly and annotation of complete genome of a new Thraustochytrid species, strain FCC1311.</title>
        <authorList>
            <person name="Sedici K."/>
            <person name="Godart F."/>
            <person name="Aiese Cigliano R."/>
            <person name="Sanseverino W."/>
            <person name="Barakat M."/>
            <person name="Ortet P."/>
            <person name="Marechal E."/>
            <person name="Cagnac O."/>
            <person name="Amato A."/>
        </authorList>
    </citation>
    <scope>NUCLEOTIDE SEQUENCE [LARGE SCALE GENOMIC DNA]</scope>
</reference>
<feature type="compositionally biased region" description="Basic residues" evidence="1">
    <location>
        <begin position="201"/>
        <end position="212"/>
    </location>
</feature>
<protein>
    <submittedName>
        <fullName evidence="2">Uncharacterized protein</fullName>
    </submittedName>
</protein>
<feature type="compositionally biased region" description="Basic and acidic residues" evidence="1">
    <location>
        <begin position="358"/>
        <end position="383"/>
    </location>
</feature>
<proteinExistence type="predicted"/>
<feature type="compositionally biased region" description="Acidic residues" evidence="1">
    <location>
        <begin position="172"/>
        <end position="188"/>
    </location>
</feature>
<gene>
    <name evidence="2" type="ORF">FCC1311_055522</name>
</gene>
<keyword evidence="3" id="KW-1185">Reference proteome</keyword>
<comment type="caution">
    <text evidence="2">The sequence shown here is derived from an EMBL/GenBank/DDBJ whole genome shotgun (WGS) entry which is preliminary data.</text>
</comment>
<dbReference type="InParanoid" id="A0A2R5GEF3"/>
<accession>A0A2R5GEF3</accession>
<name>A0A2R5GEF3_9STRA</name>
<evidence type="ECO:0000313" key="3">
    <source>
        <dbReference type="Proteomes" id="UP000241890"/>
    </source>
</evidence>
<feature type="compositionally biased region" description="Low complexity" evidence="1">
    <location>
        <begin position="213"/>
        <end position="226"/>
    </location>
</feature>
<feature type="region of interest" description="Disordered" evidence="1">
    <location>
        <begin position="53"/>
        <end position="111"/>
    </location>
</feature>
<feature type="region of interest" description="Disordered" evidence="1">
    <location>
        <begin position="358"/>
        <end position="452"/>
    </location>
</feature>
<feature type="compositionally biased region" description="Acidic residues" evidence="1">
    <location>
        <begin position="79"/>
        <end position="99"/>
    </location>
</feature>
<organism evidence="2 3">
    <name type="scientific">Hondaea fermentalgiana</name>
    <dbReference type="NCBI Taxonomy" id="2315210"/>
    <lineage>
        <taxon>Eukaryota</taxon>
        <taxon>Sar</taxon>
        <taxon>Stramenopiles</taxon>
        <taxon>Bigyra</taxon>
        <taxon>Labyrinthulomycetes</taxon>
        <taxon>Thraustochytrida</taxon>
        <taxon>Thraustochytriidae</taxon>
        <taxon>Hondaea</taxon>
    </lineage>
</organism>
<feature type="compositionally biased region" description="Basic residues" evidence="1">
    <location>
        <begin position="156"/>
        <end position="168"/>
    </location>
</feature>
<sequence length="452" mass="50995">MMRSERQVSRLQRSLVADCIAIARTAIAIDRNDNYHRGWDRGLGLAHTNLEPRHEQVSRSFVRSASRRTRARRTRVEATDDEEDDAADDDEYNQFEVDGEPTLPRQRRSARRASYQIRRELGARHAIVFSDDDDEVEDGDDDVDMYEGDRRRQFHHHHHQYNHRHARHVMYDDDDSDNDEDDEEDGDEIGQVGREVNSSIRWHRSRHRRRHLSLTATSTSTSSRSPASRAFLVDKYRGVISSHNRRSRRRTSTQDPAIEMERRRRRRAQRRLFQGTKQTQGRTRFSSIGSMSPGASIGFRGLPATIARFANAANTVNSASPAASRGNVSSGRLAGMVSPAAVGPAAFYSPGIVRVRREPEPVKPKRNPRDLDALRHEMVKTPERPTSASPVVPSYDAEAEDASAESEADTPALHRHSSSSSSSSSSTRHRTSVDATPVTSPLVMTPQRGLHT</sequence>